<organism evidence="5 6">
    <name type="scientific">Streptococcus massiliensis</name>
    <dbReference type="NCBI Taxonomy" id="313439"/>
    <lineage>
        <taxon>Bacteria</taxon>
        <taxon>Bacillati</taxon>
        <taxon>Bacillota</taxon>
        <taxon>Bacilli</taxon>
        <taxon>Lactobacillales</taxon>
        <taxon>Streptococcaceae</taxon>
        <taxon>Streptococcus</taxon>
    </lineage>
</organism>
<protein>
    <submittedName>
        <fullName evidence="5">AraC family transcriptional regulator</fullName>
    </submittedName>
</protein>
<dbReference type="GO" id="GO:0043565">
    <property type="term" value="F:sequence-specific DNA binding"/>
    <property type="evidence" value="ECO:0007669"/>
    <property type="project" value="InterPro"/>
</dbReference>
<dbReference type="Pfam" id="PF12833">
    <property type="entry name" value="HTH_18"/>
    <property type="match status" value="1"/>
</dbReference>
<dbReference type="SMART" id="SM00342">
    <property type="entry name" value="HTH_ARAC"/>
    <property type="match status" value="1"/>
</dbReference>
<accession>A0A380L151</accession>
<dbReference type="Proteomes" id="UP000254634">
    <property type="component" value="Unassembled WGS sequence"/>
</dbReference>
<dbReference type="InterPro" id="IPR018060">
    <property type="entry name" value="HTH_AraC"/>
</dbReference>
<keyword evidence="1" id="KW-0805">Transcription regulation</keyword>
<dbReference type="GO" id="GO:0003700">
    <property type="term" value="F:DNA-binding transcription factor activity"/>
    <property type="evidence" value="ECO:0007669"/>
    <property type="project" value="InterPro"/>
</dbReference>
<dbReference type="OrthoDB" id="9801123at2"/>
<dbReference type="InterPro" id="IPR009057">
    <property type="entry name" value="Homeodomain-like_sf"/>
</dbReference>
<name>A0A380L151_9STRE</name>
<reference evidence="5" key="1">
    <citation type="submission" date="2018-06" db="EMBL/GenBank/DDBJ databases">
        <authorList>
            <consortium name="Pathogen Informatics"/>
            <person name="Doyle S."/>
        </authorList>
    </citation>
    <scope>NUCLEOTIDE SEQUENCE [LARGE SCALE GENOMIC DNA]</scope>
    <source>
        <strain evidence="5">NCTC13765</strain>
    </source>
</reference>
<dbReference type="PANTHER" id="PTHR47504:SF5">
    <property type="entry name" value="RIGHT ORIGIN-BINDING PROTEIN"/>
    <property type="match status" value="1"/>
</dbReference>
<proteinExistence type="predicted"/>
<evidence type="ECO:0000313" key="6">
    <source>
        <dbReference type="Proteomes" id="UP000254634"/>
    </source>
</evidence>
<gene>
    <name evidence="5" type="primary">tetD_2</name>
    <name evidence="5" type="ORF">NCTC13765_01448</name>
</gene>
<evidence type="ECO:0000256" key="3">
    <source>
        <dbReference type="ARBA" id="ARBA00023163"/>
    </source>
</evidence>
<dbReference type="InterPro" id="IPR050959">
    <property type="entry name" value="MarA-like"/>
</dbReference>
<keyword evidence="3" id="KW-0804">Transcription</keyword>
<dbReference type="SUPFAM" id="SSF46689">
    <property type="entry name" value="Homeodomain-like"/>
    <property type="match status" value="2"/>
</dbReference>
<dbReference type="PROSITE" id="PS01124">
    <property type="entry name" value="HTH_ARAC_FAMILY_2"/>
    <property type="match status" value="1"/>
</dbReference>
<dbReference type="PANTHER" id="PTHR47504">
    <property type="entry name" value="RIGHT ORIGIN-BINDING PROTEIN"/>
    <property type="match status" value="1"/>
</dbReference>
<sequence>MNMIESFNQTIDYLESQLTGDIDEKKVAQLSGYSYAMFSRIFSIFTGITLSEYLRYRRMTEAGLELRSSRIKVLDLALKYGYDSPDSFTAAFKSFHVFTPSEVRKGQPFVPFLN</sequence>
<dbReference type="EMBL" id="UHFR01000005">
    <property type="protein sequence ID" value="SUN76946.1"/>
    <property type="molecule type" value="Genomic_DNA"/>
</dbReference>
<dbReference type="STRING" id="1123307.GCA_000380065_01086"/>
<dbReference type="Gene3D" id="1.10.10.60">
    <property type="entry name" value="Homeodomain-like"/>
    <property type="match status" value="2"/>
</dbReference>
<evidence type="ECO:0000313" key="5">
    <source>
        <dbReference type="EMBL" id="SUN76946.1"/>
    </source>
</evidence>
<keyword evidence="2" id="KW-0238">DNA-binding</keyword>
<evidence type="ECO:0000259" key="4">
    <source>
        <dbReference type="PROSITE" id="PS01124"/>
    </source>
</evidence>
<evidence type="ECO:0000256" key="2">
    <source>
        <dbReference type="ARBA" id="ARBA00023125"/>
    </source>
</evidence>
<dbReference type="AlphaFoldDB" id="A0A380L151"/>
<evidence type="ECO:0000256" key="1">
    <source>
        <dbReference type="ARBA" id="ARBA00023015"/>
    </source>
</evidence>
<feature type="domain" description="HTH araC/xylS-type" evidence="4">
    <location>
        <begin position="8"/>
        <end position="106"/>
    </location>
</feature>
<keyword evidence="6" id="KW-1185">Reference proteome</keyword>